<reference evidence="6 7" key="1">
    <citation type="submission" date="2023-07" db="EMBL/GenBank/DDBJ databases">
        <title>Genomic Encyclopedia of Type Strains, Phase IV (KMG-IV): sequencing the most valuable type-strain genomes for metagenomic binning, comparative biology and taxonomic classification.</title>
        <authorList>
            <person name="Goeker M."/>
        </authorList>
    </citation>
    <scope>NUCLEOTIDE SEQUENCE [LARGE SCALE GENOMIC DNA]</scope>
    <source>
        <strain evidence="6 7">DSM 16784</strain>
    </source>
</reference>
<keyword evidence="1 6" id="KW-0560">Oxidoreductase</keyword>
<sequence length="380" mass="43259">MKKAVVIGAGQSGRGYVARYLFEKNYEITFIDKSEALIQLMQEDHAFTIHFYRKDRTPLYIQGFKAYESYCDGAKNAIHEADFIFTAVGEQNLSDVAKQLKEGLLNKAKETILFACENGVNPGKVLREAMHNENITVPFRVSQSAIFCSTVSLEGTRLDILSMNETFFPYDCDGYDGELDFDGAVPMHDFEKYFKRKIYTYNCLAGLISYCGYVKGYEVYGDAANDPDISEMMDKLLEDLNPVLQEYFEITKEDQEAFADKAMVKMKDKSILDFNIKNGRAPQRKLGPTERIMTPLNILKEHHIDPKIMEFVAASALIYWEELQDTPSASKLTTTPIEALCELNKLSLDDPTVVNIQTYVDKIKANRDHVMIMDILYGKD</sequence>
<dbReference type="SUPFAM" id="SSF48179">
    <property type="entry name" value="6-phosphogluconate dehydrogenase C-terminal domain-like"/>
    <property type="match status" value="1"/>
</dbReference>
<dbReference type="Gene3D" id="3.40.50.720">
    <property type="entry name" value="NAD(P)-binding Rossmann-like Domain"/>
    <property type="match status" value="1"/>
</dbReference>
<organism evidence="6 7">
    <name type="scientific">Breznakia pachnodae</name>
    <dbReference type="NCBI Taxonomy" id="265178"/>
    <lineage>
        <taxon>Bacteria</taxon>
        <taxon>Bacillati</taxon>
        <taxon>Bacillota</taxon>
        <taxon>Erysipelotrichia</taxon>
        <taxon>Erysipelotrichales</taxon>
        <taxon>Erysipelotrichaceae</taxon>
        <taxon>Breznakia</taxon>
    </lineage>
</organism>
<dbReference type="InterPro" id="IPR013118">
    <property type="entry name" value="Mannitol_DH_C"/>
</dbReference>
<evidence type="ECO:0000313" key="7">
    <source>
        <dbReference type="Proteomes" id="UP001230220"/>
    </source>
</evidence>
<feature type="domain" description="Mannitol dehydrogenase C-terminal" evidence="5">
    <location>
        <begin position="189"/>
        <end position="325"/>
    </location>
</feature>
<dbReference type="EC" id="1.1.1.17" evidence="6"/>
<evidence type="ECO:0000313" key="6">
    <source>
        <dbReference type="EMBL" id="MDQ0359637.1"/>
    </source>
</evidence>
<gene>
    <name evidence="6" type="ORF">J2S15_000368</name>
</gene>
<protein>
    <submittedName>
        <fullName evidence="6">Mannitol-1-phosphate 5-dehydrogenase</fullName>
        <ecNumber evidence="6">1.1.1.17</ecNumber>
    </submittedName>
</protein>
<evidence type="ECO:0000256" key="2">
    <source>
        <dbReference type="ARBA" id="ARBA00023027"/>
    </source>
</evidence>
<dbReference type="Gene3D" id="1.10.1040.10">
    <property type="entry name" value="N-(1-d-carboxylethyl)-l-norvaline Dehydrogenase, domain 2"/>
    <property type="match status" value="1"/>
</dbReference>
<dbReference type="PANTHER" id="PTHR30524:SF0">
    <property type="entry name" value="ALTRONATE OXIDOREDUCTASE-RELATED"/>
    <property type="match status" value="1"/>
</dbReference>
<dbReference type="Proteomes" id="UP001230220">
    <property type="component" value="Unassembled WGS sequence"/>
</dbReference>
<evidence type="ECO:0000259" key="5">
    <source>
        <dbReference type="Pfam" id="PF08125"/>
    </source>
</evidence>
<keyword evidence="2" id="KW-0520">NAD</keyword>
<dbReference type="Pfam" id="PF08125">
    <property type="entry name" value="Mannitol_dh_C"/>
    <property type="match status" value="1"/>
</dbReference>
<dbReference type="PANTHER" id="PTHR30524">
    <property type="entry name" value="MANNITOL-1-PHOSPHATE 5-DEHYDROGENASE"/>
    <property type="match status" value="1"/>
</dbReference>
<comment type="caution">
    <text evidence="6">The sequence shown here is derived from an EMBL/GenBank/DDBJ whole genome shotgun (WGS) entry which is preliminary data.</text>
</comment>
<proteinExistence type="predicted"/>
<dbReference type="InterPro" id="IPR013131">
    <property type="entry name" value="Mannitol_DH_N"/>
</dbReference>
<feature type="domain" description="Mannitol dehydrogenase N-terminal" evidence="4">
    <location>
        <begin position="3"/>
        <end position="132"/>
    </location>
</feature>
<dbReference type="InterPro" id="IPR008927">
    <property type="entry name" value="6-PGluconate_DH-like_C_sf"/>
</dbReference>
<dbReference type="GO" id="GO:0008926">
    <property type="term" value="F:mannitol-1-phosphate 5-dehydrogenase activity"/>
    <property type="evidence" value="ECO:0007669"/>
    <property type="project" value="UniProtKB-EC"/>
</dbReference>
<name>A0ABU0DYC1_9FIRM</name>
<dbReference type="InterPro" id="IPR036291">
    <property type="entry name" value="NAD(P)-bd_dom_sf"/>
</dbReference>
<keyword evidence="7" id="KW-1185">Reference proteome</keyword>
<dbReference type="EMBL" id="JAUSUR010000001">
    <property type="protein sequence ID" value="MDQ0359637.1"/>
    <property type="molecule type" value="Genomic_DNA"/>
</dbReference>
<dbReference type="SUPFAM" id="SSF51735">
    <property type="entry name" value="NAD(P)-binding Rossmann-fold domains"/>
    <property type="match status" value="1"/>
</dbReference>
<dbReference type="InterPro" id="IPR013328">
    <property type="entry name" value="6PGD_dom2"/>
</dbReference>
<comment type="catalytic activity">
    <reaction evidence="3">
        <text>D-mannitol 1-phosphate + NAD(+) = beta-D-fructose 6-phosphate + NADH + H(+)</text>
        <dbReference type="Rhea" id="RHEA:19661"/>
        <dbReference type="ChEBI" id="CHEBI:15378"/>
        <dbReference type="ChEBI" id="CHEBI:57540"/>
        <dbReference type="ChEBI" id="CHEBI:57634"/>
        <dbReference type="ChEBI" id="CHEBI:57945"/>
        <dbReference type="ChEBI" id="CHEBI:61381"/>
        <dbReference type="EC" id="1.1.1.17"/>
    </reaction>
</comment>
<dbReference type="Pfam" id="PF01232">
    <property type="entry name" value="Mannitol_dh"/>
    <property type="match status" value="1"/>
</dbReference>
<accession>A0ABU0DYC1</accession>
<evidence type="ECO:0000259" key="4">
    <source>
        <dbReference type="Pfam" id="PF01232"/>
    </source>
</evidence>
<dbReference type="RefSeq" id="WP_307404918.1">
    <property type="nucleotide sequence ID" value="NZ_JAUSUR010000001.1"/>
</dbReference>
<evidence type="ECO:0000256" key="1">
    <source>
        <dbReference type="ARBA" id="ARBA00023002"/>
    </source>
</evidence>
<evidence type="ECO:0000256" key="3">
    <source>
        <dbReference type="ARBA" id="ARBA00048615"/>
    </source>
</evidence>